<evidence type="ECO:0000256" key="7">
    <source>
        <dbReference type="PIRSR" id="PIRSR600407-2"/>
    </source>
</evidence>
<dbReference type="GO" id="GO:0005524">
    <property type="term" value="F:ATP binding"/>
    <property type="evidence" value="ECO:0007669"/>
    <property type="project" value="UniProtKB-KW"/>
</dbReference>
<evidence type="ECO:0000256" key="6">
    <source>
        <dbReference type="PIRSR" id="PIRSR600407-1"/>
    </source>
</evidence>
<evidence type="ECO:0000256" key="5">
    <source>
        <dbReference type="ARBA" id="ARBA00038903"/>
    </source>
</evidence>
<evidence type="ECO:0000256" key="3">
    <source>
        <dbReference type="ARBA" id="ARBA00022801"/>
    </source>
</evidence>
<dbReference type="InterPro" id="IPR000407">
    <property type="entry name" value="GDA1_CD39_NTPase"/>
</dbReference>
<dbReference type="CDD" id="cd24040">
    <property type="entry name" value="ASKHA_NBD_GDA1"/>
    <property type="match status" value="1"/>
</dbReference>
<dbReference type="GO" id="GO:0000139">
    <property type="term" value="C:Golgi membrane"/>
    <property type="evidence" value="ECO:0007669"/>
    <property type="project" value="UniProtKB-SubCell"/>
</dbReference>
<dbReference type="GO" id="GO:0045134">
    <property type="term" value="F:UDP phosphatase activity"/>
    <property type="evidence" value="ECO:0007669"/>
    <property type="project" value="TreeGrafter"/>
</dbReference>
<dbReference type="Pfam" id="PF01150">
    <property type="entry name" value="GDA1_CD39"/>
    <property type="match status" value="1"/>
</dbReference>
<dbReference type="GO" id="GO:0004382">
    <property type="term" value="F:GDP phosphatase activity"/>
    <property type="evidence" value="ECO:0007669"/>
    <property type="project" value="UniProtKB-EC"/>
</dbReference>
<dbReference type="PANTHER" id="PTHR11782:SF83">
    <property type="entry name" value="GUANOSINE-DIPHOSPHATASE"/>
    <property type="match status" value="1"/>
</dbReference>
<keyword evidence="7" id="KW-0067">ATP-binding</keyword>
<evidence type="ECO:0000256" key="1">
    <source>
        <dbReference type="ARBA" id="ARBA00004323"/>
    </source>
</evidence>
<dbReference type="PANTHER" id="PTHR11782">
    <property type="entry name" value="ADENOSINE/GUANOSINE DIPHOSPHATASE"/>
    <property type="match status" value="1"/>
</dbReference>
<dbReference type="PROSITE" id="PS01238">
    <property type="entry name" value="GDA1_CD39_NTPASE"/>
    <property type="match status" value="1"/>
</dbReference>
<name>A0A2A9NP55_9AGAR</name>
<proteinExistence type="inferred from homology"/>
<feature type="active site" description="Proton acceptor" evidence="6">
    <location>
        <position position="191"/>
    </location>
</feature>
<dbReference type="Proteomes" id="UP000242287">
    <property type="component" value="Unassembled WGS sequence"/>
</dbReference>
<dbReference type="Gene3D" id="3.30.420.40">
    <property type="match status" value="1"/>
</dbReference>
<evidence type="ECO:0000313" key="11">
    <source>
        <dbReference type="Proteomes" id="UP000242287"/>
    </source>
</evidence>
<dbReference type="GO" id="GO:0009134">
    <property type="term" value="P:nucleoside diphosphate catabolic process"/>
    <property type="evidence" value="ECO:0007669"/>
    <property type="project" value="TreeGrafter"/>
</dbReference>
<keyword evidence="11" id="KW-1185">Reference proteome</keyword>
<dbReference type="GO" id="GO:0006487">
    <property type="term" value="P:protein N-linked glycosylation"/>
    <property type="evidence" value="ECO:0007669"/>
    <property type="project" value="TreeGrafter"/>
</dbReference>
<dbReference type="AlphaFoldDB" id="A0A2A9NP55"/>
<keyword evidence="9" id="KW-0812">Transmembrane</keyword>
<reference evidence="10 11" key="1">
    <citation type="submission" date="2014-02" db="EMBL/GenBank/DDBJ databases">
        <title>Transposable element dynamics among asymbiotic and ectomycorrhizal Amanita fungi.</title>
        <authorList>
            <consortium name="DOE Joint Genome Institute"/>
            <person name="Hess J."/>
            <person name="Skrede I."/>
            <person name="Wolfe B."/>
            <person name="LaButti K."/>
            <person name="Ohm R.A."/>
            <person name="Grigoriev I.V."/>
            <person name="Pringle A."/>
        </authorList>
    </citation>
    <scope>NUCLEOTIDE SEQUENCE [LARGE SCALE GENOMIC DNA]</scope>
    <source>
        <strain evidence="10 11">SKay4041</strain>
    </source>
</reference>
<sequence length="508" mass="56287">MGKRFTWKRLAVGGVVFIGLVWFFGPRREGDDGVPHPDSYDTDPDPMSTTHCTQPYKSTLPLVQYALMIDAGSTGSRIHIYKFNNCGPTPDFEYEVFKMTQPGLSWYAKHGQSAEDAAKSLDELLDEAVRVVPESMRKCTPVAVKATAGLRLLPGTQSADIIHAVERRLVEVYPFKLIEEDGVVVMDGKDEGVYAWITVNYLMGTITEDAPRDAPTFAVLDLGGASTQIVFEPVFSRGEGDEEEKLEEGEHKYDLRFAGREHVLYQHSYLGYGLKQARMHVHRLVDFMDSVRTNGGTGASLGKVGNPCLAKGMEKVVEVKDERSNEARNVTMVGEDVGSFEACSRLVQLVLAKDAVCELKPCSFDGVYQPSLLTSFPSGKVLLLSYFYDRLYPLLSHTISTSTTTGSHQQSQSPITVSTIAETARDVCEGRPRWESRWGNDAEAMEELEGRPEHCLDLTFMYTLLRLGYEFEDGREVMLGKKIRDTELGWCLGATIAVVGGGALTCRV</sequence>
<dbReference type="EMBL" id="KZ302027">
    <property type="protein sequence ID" value="PFH49500.1"/>
    <property type="molecule type" value="Genomic_DNA"/>
</dbReference>
<accession>A0A2A9NP55</accession>
<comment type="similarity">
    <text evidence="2 8">Belongs to the GDA1/CD39 NTPase family.</text>
</comment>
<dbReference type="EC" id="3.6.1.42" evidence="5"/>
<keyword evidence="9" id="KW-0472">Membrane</keyword>
<dbReference type="Gene3D" id="3.30.420.150">
    <property type="entry name" value="Exopolyphosphatase. Domain 2"/>
    <property type="match status" value="1"/>
</dbReference>
<comment type="subcellular location">
    <subcellularLocation>
        <location evidence="1">Golgi apparatus membrane</location>
        <topology evidence="1">Single-pass type II membrane protein</topology>
    </subcellularLocation>
</comment>
<evidence type="ECO:0000256" key="4">
    <source>
        <dbReference type="ARBA" id="ARBA00037742"/>
    </source>
</evidence>
<dbReference type="STRING" id="703135.A0A2A9NP55"/>
<keyword evidence="9" id="KW-1133">Transmembrane helix</keyword>
<evidence type="ECO:0000256" key="2">
    <source>
        <dbReference type="ARBA" id="ARBA00009283"/>
    </source>
</evidence>
<comment type="function">
    <text evidence="4">After transfer of sugars to endogenous macromolecular acceptors, the enzyme converts nucleoside diphosphates to nucleoside monophosphates which in turn exit the Golgi lumen in a coupled antiporter reaction, allowing entry of additional nucleotide sugar from the cytosol.</text>
</comment>
<dbReference type="GO" id="GO:0017111">
    <property type="term" value="F:ribonucleoside triphosphate phosphatase activity"/>
    <property type="evidence" value="ECO:0007669"/>
    <property type="project" value="TreeGrafter"/>
</dbReference>
<feature type="transmembrane region" description="Helical" evidence="9">
    <location>
        <begin position="7"/>
        <end position="25"/>
    </location>
</feature>
<evidence type="ECO:0000256" key="8">
    <source>
        <dbReference type="RuleBase" id="RU003833"/>
    </source>
</evidence>
<evidence type="ECO:0000313" key="10">
    <source>
        <dbReference type="EMBL" id="PFH49500.1"/>
    </source>
</evidence>
<keyword evidence="3 8" id="KW-0378">Hydrolase</keyword>
<gene>
    <name evidence="10" type="ORF">AMATHDRAFT_76164</name>
</gene>
<organism evidence="10 11">
    <name type="scientific">Amanita thiersii Skay4041</name>
    <dbReference type="NCBI Taxonomy" id="703135"/>
    <lineage>
        <taxon>Eukaryota</taxon>
        <taxon>Fungi</taxon>
        <taxon>Dikarya</taxon>
        <taxon>Basidiomycota</taxon>
        <taxon>Agaricomycotina</taxon>
        <taxon>Agaricomycetes</taxon>
        <taxon>Agaricomycetidae</taxon>
        <taxon>Agaricales</taxon>
        <taxon>Pluteineae</taxon>
        <taxon>Amanitaceae</taxon>
        <taxon>Amanita</taxon>
    </lineage>
</organism>
<protein>
    <recommendedName>
        <fullName evidence="5">guanosine-diphosphatase</fullName>
        <ecNumber evidence="5">3.6.1.42</ecNumber>
    </recommendedName>
</protein>
<evidence type="ECO:0000256" key="9">
    <source>
        <dbReference type="SAM" id="Phobius"/>
    </source>
</evidence>
<feature type="binding site" evidence="7">
    <location>
        <begin position="224"/>
        <end position="228"/>
    </location>
    <ligand>
        <name>ATP</name>
        <dbReference type="ChEBI" id="CHEBI:30616"/>
    </ligand>
</feature>
<keyword evidence="7" id="KW-0547">Nucleotide-binding</keyword>
<dbReference type="OrthoDB" id="6372431at2759"/>